<evidence type="ECO:0000313" key="2">
    <source>
        <dbReference type="EMBL" id="WBO68638.1"/>
    </source>
</evidence>
<name>A0ABY7PH18_9ACTN</name>
<protein>
    <submittedName>
        <fullName evidence="2">Uncharacterized protein</fullName>
    </submittedName>
</protein>
<feature type="region of interest" description="Disordered" evidence="1">
    <location>
        <begin position="17"/>
        <end position="36"/>
    </location>
</feature>
<dbReference type="EMBL" id="CP115300">
    <property type="protein sequence ID" value="WBO68638.1"/>
    <property type="molecule type" value="Genomic_DNA"/>
</dbReference>
<gene>
    <name evidence="2" type="ORF">O1G22_40460</name>
</gene>
<dbReference type="RefSeq" id="WP_270085868.1">
    <property type="nucleotide sequence ID" value="NZ_CP115300.1"/>
</dbReference>
<accession>A0ABY7PH18</accession>
<organism evidence="2 3">
    <name type="scientific">Streptomyces camelliae</name>
    <dbReference type="NCBI Taxonomy" id="3004093"/>
    <lineage>
        <taxon>Bacteria</taxon>
        <taxon>Bacillati</taxon>
        <taxon>Actinomycetota</taxon>
        <taxon>Actinomycetes</taxon>
        <taxon>Kitasatosporales</taxon>
        <taxon>Streptomycetaceae</taxon>
        <taxon>Streptomyces</taxon>
    </lineage>
</organism>
<dbReference type="Proteomes" id="UP001212326">
    <property type="component" value="Chromosome"/>
</dbReference>
<keyword evidence="3" id="KW-1185">Reference proteome</keyword>
<sequence length="165" mass="17064">MIAVVGRTDLSAPALTLPEEEPRPRPAGFARAGRAGRVRAGHGRSVAFGRAARGAGPALVTVLPSRDGLPAWLGERDRKAAGELLSLSQQVRLLEYHPGDRTSCGTADEGLPRSCARVPAVGDGSPSSGRDTTAHLVACARGHGADVEVLWPRGAEHRAVGGEPS</sequence>
<reference evidence="2 3" key="1">
    <citation type="submission" date="2022-12" db="EMBL/GenBank/DDBJ databases">
        <authorList>
            <person name="Mo P."/>
        </authorList>
    </citation>
    <scope>NUCLEOTIDE SEQUENCE [LARGE SCALE GENOMIC DNA]</scope>
    <source>
        <strain evidence="2 3">HUAS 2-6</strain>
    </source>
</reference>
<proteinExistence type="predicted"/>
<evidence type="ECO:0000256" key="1">
    <source>
        <dbReference type="SAM" id="MobiDB-lite"/>
    </source>
</evidence>
<evidence type="ECO:0000313" key="3">
    <source>
        <dbReference type="Proteomes" id="UP001212326"/>
    </source>
</evidence>